<dbReference type="InterPro" id="IPR045312">
    <property type="entry name" value="PCBER-like"/>
</dbReference>
<evidence type="ECO:0000256" key="1">
    <source>
        <dbReference type="ARBA" id="ARBA00022857"/>
    </source>
</evidence>
<evidence type="ECO:0000256" key="2">
    <source>
        <dbReference type="ARBA" id="ARBA00023002"/>
    </source>
</evidence>
<keyword evidence="5" id="KW-1185">Reference proteome</keyword>
<comment type="caution">
    <text evidence="4">The sequence shown here is derived from an EMBL/GenBank/DDBJ whole genome shotgun (WGS) entry which is preliminary data.</text>
</comment>
<organism evidence="4 5">
    <name type="scientific">Cryomyces antarcticus</name>
    <dbReference type="NCBI Taxonomy" id="329879"/>
    <lineage>
        <taxon>Eukaryota</taxon>
        <taxon>Fungi</taxon>
        <taxon>Dikarya</taxon>
        <taxon>Ascomycota</taxon>
        <taxon>Pezizomycotina</taxon>
        <taxon>Dothideomycetes</taxon>
        <taxon>Dothideomycetes incertae sedis</taxon>
        <taxon>Cryomyces</taxon>
    </lineage>
</organism>
<dbReference type="Pfam" id="PF05368">
    <property type="entry name" value="NmrA"/>
    <property type="match status" value="1"/>
</dbReference>
<proteinExistence type="predicted"/>
<dbReference type="InterPro" id="IPR051609">
    <property type="entry name" value="NmrA/Isoflavone_reductase-like"/>
</dbReference>
<evidence type="ECO:0000313" key="5">
    <source>
        <dbReference type="Proteomes" id="UP001357485"/>
    </source>
</evidence>
<keyword evidence="1" id="KW-0521">NADP</keyword>
<dbReference type="CDD" id="cd05259">
    <property type="entry name" value="PCBER_SDR_a"/>
    <property type="match status" value="1"/>
</dbReference>
<accession>A0ABR0KW31</accession>
<protein>
    <recommendedName>
        <fullName evidence="3">NmrA-like domain-containing protein</fullName>
    </recommendedName>
</protein>
<feature type="domain" description="NmrA-like" evidence="3">
    <location>
        <begin position="9"/>
        <end position="143"/>
    </location>
</feature>
<dbReference type="PANTHER" id="PTHR47706:SF7">
    <property type="entry name" value="CIPA-LIKE, PUTATIVE (AFU_ORTHOLOGUE AFUA_1G01630)-RELATED"/>
    <property type="match status" value="1"/>
</dbReference>
<dbReference type="Gene3D" id="3.40.50.720">
    <property type="entry name" value="NAD(P)-binding Rossmann-like Domain"/>
    <property type="match status" value="1"/>
</dbReference>
<dbReference type="Proteomes" id="UP001357485">
    <property type="component" value="Unassembled WGS sequence"/>
</dbReference>
<reference evidence="4 5" key="1">
    <citation type="submission" date="2023-08" db="EMBL/GenBank/DDBJ databases">
        <title>Black Yeasts Isolated from many extreme environments.</title>
        <authorList>
            <person name="Coleine C."/>
            <person name="Stajich J.E."/>
            <person name="Selbmann L."/>
        </authorList>
    </citation>
    <scope>NUCLEOTIDE SEQUENCE [LARGE SCALE GENOMIC DNA]</scope>
    <source>
        <strain evidence="4 5">CCFEE 536</strain>
    </source>
</reference>
<keyword evidence="2" id="KW-0560">Oxidoreductase</keyword>
<name>A0ABR0KW31_9PEZI</name>
<dbReference type="InterPro" id="IPR036291">
    <property type="entry name" value="NAD(P)-bd_dom_sf"/>
</dbReference>
<sequence length="323" mass="35709">MLSGNYIRKVAVVGAGGNSGKYMTGELLKTGKHTVTAITRTDSNSALPEGVEVKKVDYDNQSSLVEALRGQDALIITMGAMAPPEQQSKLIQAAAEANVPWILPNEWSPDSANEALVKDVFVFEKMPKAREHIEKLGKSSYIAVTTGFWYEWSLAIPAAYGFNLANHTVTLFDDGEAKISTSTWPQVGRAVASLLSLPIQAEGESRDRCLDRFKNSLVYVSSFTVSQKDMLDSVLRVTHTGLDDWTVTKEPSKERYTKGIEAMQKGDRMGFARMMYSRVFYPDDCGNYEKTRGTINKLLGLPKEDLDEATKAAIQRSMEVTWG</sequence>
<evidence type="ECO:0000313" key="4">
    <source>
        <dbReference type="EMBL" id="KAK5132132.1"/>
    </source>
</evidence>
<gene>
    <name evidence="4" type="ORF">LTR16_000012</name>
</gene>
<dbReference type="InterPro" id="IPR008030">
    <property type="entry name" value="NmrA-like"/>
</dbReference>
<dbReference type="Gene3D" id="3.90.25.10">
    <property type="entry name" value="UDP-galactose 4-epimerase, domain 1"/>
    <property type="match status" value="1"/>
</dbReference>
<dbReference type="EMBL" id="JAVRRA010024618">
    <property type="protein sequence ID" value="KAK5132132.1"/>
    <property type="molecule type" value="Genomic_DNA"/>
</dbReference>
<dbReference type="PANTHER" id="PTHR47706">
    <property type="entry name" value="NMRA-LIKE FAMILY PROTEIN"/>
    <property type="match status" value="1"/>
</dbReference>
<dbReference type="SUPFAM" id="SSF51735">
    <property type="entry name" value="NAD(P)-binding Rossmann-fold domains"/>
    <property type="match status" value="1"/>
</dbReference>
<evidence type="ECO:0000259" key="3">
    <source>
        <dbReference type="Pfam" id="PF05368"/>
    </source>
</evidence>